<keyword evidence="3" id="KW-0539">Nucleus</keyword>
<comment type="similarity">
    <text evidence="2">Belongs to the Integrator subunit 2 family.</text>
</comment>
<dbReference type="OMA" id="QFPQFFN"/>
<dbReference type="PANTHER" id="PTHR28608">
    <property type="entry name" value="INTEGRATOR COMPLEX SUBUNIT 2"/>
    <property type="match status" value="1"/>
</dbReference>
<name>W6UC10_ECHGR</name>
<evidence type="ECO:0000256" key="4">
    <source>
        <dbReference type="SAM" id="MobiDB-lite"/>
    </source>
</evidence>
<dbReference type="STRING" id="6210.W6UC10"/>
<dbReference type="EMBL" id="APAU02000068">
    <property type="protein sequence ID" value="EUB58091.1"/>
    <property type="molecule type" value="Genomic_DNA"/>
</dbReference>
<evidence type="ECO:0000256" key="2">
    <source>
        <dbReference type="ARBA" id="ARBA00006705"/>
    </source>
</evidence>
<dbReference type="Pfam" id="PF14750">
    <property type="entry name" value="INTS2"/>
    <property type="match status" value="3"/>
</dbReference>
<dbReference type="GO" id="GO:0034472">
    <property type="term" value="P:snRNA 3'-end processing"/>
    <property type="evidence" value="ECO:0007669"/>
    <property type="project" value="TreeGrafter"/>
</dbReference>
<accession>W6UC10</accession>
<feature type="compositionally biased region" description="Low complexity" evidence="4">
    <location>
        <begin position="1016"/>
        <end position="1031"/>
    </location>
</feature>
<dbReference type="InterPro" id="IPR026236">
    <property type="entry name" value="Int2_metazoa"/>
</dbReference>
<evidence type="ECO:0000256" key="3">
    <source>
        <dbReference type="ARBA" id="ARBA00023242"/>
    </source>
</evidence>
<feature type="region of interest" description="Disordered" evidence="4">
    <location>
        <begin position="999"/>
        <end position="1034"/>
    </location>
</feature>
<dbReference type="InterPro" id="IPR029321">
    <property type="entry name" value="INTS2"/>
</dbReference>
<dbReference type="RefSeq" id="XP_024349287.1">
    <property type="nucleotide sequence ID" value="XM_024496260.1"/>
</dbReference>
<evidence type="ECO:0000313" key="6">
    <source>
        <dbReference type="Proteomes" id="UP000019149"/>
    </source>
</evidence>
<sequence length="1342" mass="149422">MDLHAYRIDDEFSLVAIFPRVYFTVENLDSFIVEKFKEPSLLMTVVELLHVLDSLAVVDIKKVWETSLLDTLKRVTTQVPLRSRVYTYNDFEAHNSVESKVKLVAQQLEHVLHEDADEQCESYRCCSLLESPTLLDTITAITSAVLLGLHNTDILPDVIAGLSIHCALNSRLLIERLVLNFPEKWYDIYECLLGRISILKGNSDHKGSARCLAVLHHLSTFVPDMNGLLNKCIQLRQLPSLVIQLAIKQSNTGENFSLINFFKRVLLDQGRKTQSWFGEYLKSAWETNPTLIADVNEKILSAISGILDDSKAVLPKEQLLPALEFLRTIAALCGHTGFVLSSKLRSFVLHLITHPTGRSEKAVNFICFCLAFIIGLRSCLFDNSVGLNEASSGETEEQLVVWLRRLISRQDIFHTSLRQSSSYSEVLLLFGLLFNDSHPTTIRDIIVNTLDIDAPCFVRNISASRKLFAQKVFTCQSIAAQAAHVPVTACLNAHITGNLPIHCVFQLLKNHAFNKNRVQIKGWIYRQICASVRPLHPLMLELLEIYVTNALTQTVGLASSQMIGACGGCVPFTEAELFVQFSDPAFGPDARMCAPGATGFVTDLAIDSVADAVQMDLTPQLLFLYYMLYIYDQELSSRSTDNRGNQRSQAKASLSQFSDKLWDAIPITYLLQYARSNLSSYRQLYPRLLQLVTEHRPHLTVGELTIQDELLLDPLWKSASSFQSFNSFCAAGHFATPTKAPLPNELLSGQLSIKVVIKIMLAVLVVQHQVRHSEGRLVASKETLLCPTHFADRILFFAVLDQILTPGASLDSLKSAAAACIRAVNALVETVNRQRGFSRLRHLLPYAEAIGCRLPRILLETAALSGNRRFTSAVCFLWRSLHCLMPRRLEVLTVKALSSKKETYSRLTHHDLLKDPVENIVMAVDQRVYRCPPVLTLLIRIIDCNLRASRAFWWHRVISRHFIGLTSTIASEKRETLTTASATPLPLVPITGDMEMQGFARGRRTGGNGRSTLEPASGSGIIGESSAASSSQPNALEPLASDDLCDRLRTTLVTCQDATVVQLLLEFCLPTAEEKRLNSEVTDLREVQNIICAFIHFLFIGDPNLAKVVFWQTYPRSLNPLATRAIPSIQVCADTVLEVFVKSGSLEDVVFCLDFVSHLALHCTFTSMLNLATYAVEVMHFIFTHLASLEEMASLLIACGPAFCRLGSAFPSIGHRLAAILLSAMAALAEAVTLAGGSRHRDILVRRIVTLKSVVLSDLNDASPKSLDLVKGDADSLPRLHHLTRTEKCFFACVQAMFWFNQLVRLTTAQRRLSLPPSIEELPSLLTCQSFSSLYSSYHSEK</sequence>
<evidence type="ECO:0000313" key="5">
    <source>
        <dbReference type="EMBL" id="EUB58091.1"/>
    </source>
</evidence>
<organism evidence="5 6">
    <name type="scientific">Echinococcus granulosus</name>
    <name type="common">Hydatid tapeworm</name>
    <dbReference type="NCBI Taxonomy" id="6210"/>
    <lineage>
        <taxon>Eukaryota</taxon>
        <taxon>Metazoa</taxon>
        <taxon>Spiralia</taxon>
        <taxon>Lophotrochozoa</taxon>
        <taxon>Platyhelminthes</taxon>
        <taxon>Cestoda</taxon>
        <taxon>Eucestoda</taxon>
        <taxon>Cyclophyllidea</taxon>
        <taxon>Taeniidae</taxon>
        <taxon>Echinococcus</taxon>
        <taxon>Echinococcus granulosus group</taxon>
    </lineage>
</organism>
<dbReference type="GeneID" id="36342726"/>
<dbReference type="PANTHER" id="PTHR28608:SF1">
    <property type="entry name" value="INTEGRATOR COMPLEX SUBUNIT 2"/>
    <property type="match status" value="1"/>
</dbReference>
<dbReference type="OrthoDB" id="70899at2759"/>
<dbReference type="CTD" id="36342726"/>
<comment type="caution">
    <text evidence="5">The sequence shown here is derived from an EMBL/GenBank/DDBJ whole genome shotgun (WGS) entry which is preliminary data.</text>
</comment>
<dbReference type="PRINTS" id="PR02105">
    <property type="entry name" value="INTSUBUNIT2"/>
</dbReference>
<dbReference type="Proteomes" id="UP000019149">
    <property type="component" value="Unassembled WGS sequence"/>
</dbReference>
<dbReference type="KEGG" id="egl:EGR_07011"/>
<reference evidence="5 6" key="1">
    <citation type="journal article" date="2013" name="Nat. Genet.">
        <title>The genome of the hydatid tapeworm Echinococcus granulosus.</title>
        <authorList>
            <person name="Zheng H."/>
            <person name="Zhang W."/>
            <person name="Zhang L."/>
            <person name="Zhang Z."/>
            <person name="Li J."/>
            <person name="Lu G."/>
            <person name="Zhu Y."/>
            <person name="Wang Y."/>
            <person name="Huang Y."/>
            <person name="Liu J."/>
            <person name="Kang H."/>
            <person name="Chen J."/>
            <person name="Wang L."/>
            <person name="Chen A."/>
            <person name="Yu S."/>
            <person name="Gao Z."/>
            <person name="Jin L."/>
            <person name="Gu W."/>
            <person name="Wang Z."/>
            <person name="Zhao L."/>
            <person name="Shi B."/>
            <person name="Wen H."/>
            <person name="Lin R."/>
            <person name="Jones M.K."/>
            <person name="Brejova B."/>
            <person name="Vinar T."/>
            <person name="Zhao G."/>
            <person name="McManus D.P."/>
            <person name="Chen Z."/>
            <person name="Zhou Y."/>
            <person name="Wang S."/>
        </authorList>
    </citation>
    <scope>NUCLEOTIDE SEQUENCE [LARGE SCALE GENOMIC DNA]</scope>
</reference>
<dbReference type="GO" id="GO:0032039">
    <property type="term" value="C:integrator complex"/>
    <property type="evidence" value="ECO:0007669"/>
    <property type="project" value="InterPro"/>
</dbReference>
<protein>
    <submittedName>
        <fullName evidence="5">Integrator complex subunit 2</fullName>
    </submittedName>
</protein>
<comment type="subcellular location">
    <subcellularLocation>
        <location evidence="1">Nucleus</location>
    </subcellularLocation>
</comment>
<gene>
    <name evidence="5" type="ORF">EGR_07011</name>
</gene>
<keyword evidence="6" id="KW-1185">Reference proteome</keyword>
<evidence type="ECO:0000256" key="1">
    <source>
        <dbReference type="ARBA" id="ARBA00004123"/>
    </source>
</evidence>
<proteinExistence type="inferred from homology"/>